<accession>A0A6F8XPX1</accession>
<dbReference type="SUPFAM" id="SSF46785">
    <property type="entry name" value="Winged helix' DNA-binding domain"/>
    <property type="match status" value="1"/>
</dbReference>
<reference evidence="3 4" key="1">
    <citation type="submission" date="2020-03" db="EMBL/GenBank/DDBJ databases">
        <title>Whole genome shotgun sequence of Phytohabitans flavus NBRC 107702.</title>
        <authorList>
            <person name="Komaki H."/>
            <person name="Tamura T."/>
        </authorList>
    </citation>
    <scope>NUCLEOTIDE SEQUENCE [LARGE SCALE GENOMIC DNA]</scope>
    <source>
        <strain evidence="3 4">NBRC 107702</strain>
    </source>
</reference>
<keyword evidence="4" id="KW-1185">Reference proteome</keyword>
<reference evidence="3 4" key="2">
    <citation type="submission" date="2020-03" db="EMBL/GenBank/DDBJ databases">
        <authorList>
            <person name="Ichikawa N."/>
            <person name="Kimura A."/>
            <person name="Kitahashi Y."/>
            <person name="Uohara A."/>
        </authorList>
    </citation>
    <scope>NUCLEOTIDE SEQUENCE [LARGE SCALE GENOMIC DNA]</scope>
    <source>
        <strain evidence="3 4">NBRC 107702</strain>
    </source>
</reference>
<dbReference type="InterPro" id="IPR036196">
    <property type="entry name" value="Ptyr_pPase_sf"/>
</dbReference>
<dbReference type="PROSITE" id="PS50987">
    <property type="entry name" value="HTH_ARSR_2"/>
    <property type="match status" value="1"/>
</dbReference>
<dbReference type="SUPFAM" id="SSF52788">
    <property type="entry name" value="Phosphotyrosine protein phosphatases I"/>
    <property type="match status" value="1"/>
</dbReference>
<evidence type="ECO:0000256" key="1">
    <source>
        <dbReference type="ARBA" id="ARBA00022849"/>
    </source>
</evidence>
<dbReference type="EMBL" id="AP022870">
    <property type="protein sequence ID" value="BCB75791.1"/>
    <property type="molecule type" value="Genomic_DNA"/>
</dbReference>
<gene>
    <name evidence="3" type="ORF">Pflav_022010</name>
</gene>
<dbReference type="InterPro" id="IPR036388">
    <property type="entry name" value="WH-like_DNA-bd_sf"/>
</dbReference>
<proteinExistence type="predicted"/>
<dbReference type="InterPro" id="IPR023485">
    <property type="entry name" value="Ptyr_pPase"/>
</dbReference>
<organism evidence="3 4">
    <name type="scientific">Phytohabitans flavus</name>
    <dbReference type="NCBI Taxonomy" id="1076124"/>
    <lineage>
        <taxon>Bacteria</taxon>
        <taxon>Bacillati</taxon>
        <taxon>Actinomycetota</taxon>
        <taxon>Actinomycetes</taxon>
        <taxon>Micromonosporales</taxon>
        <taxon>Micromonosporaceae</taxon>
    </lineage>
</organism>
<evidence type="ECO:0000313" key="4">
    <source>
        <dbReference type="Proteomes" id="UP000502508"/>
    </source>
</evidence>
<dbReference type="SMART" id="SM00226">
    <property type="entry name" value="LMWPc"/>
    <property type="match status" value="1"/>
</dbReference>
<evidence type="ECO:0000313" key="3">
    <source>
        <dbReference type="EMBL" id="BCB75791.1"/>
    </source>
</evidence>
<dbReference type="PANTHER" id="PTHR43428:SF1">
    <property type="entry name" value="ARSENATE REDUCTASE"/>
    <property type="match status" value="1"/>
</dbReference>
<dbReference type="Gene3D" id="1.10.10.10">
    <property type="entry name" value="Winged helix-like DNA-binding domain superfamily/Winged helix DNA-binding domain"/>
    <property type="match status" value="1"/>
</dbReference>
<dbReference type="GO" id="GO:0046685">
    <property type="term" value="P:response to arsenic-containing substance"/>
    <property type="evidence" value="ECO:0007669"/>
    <property type="project" value="UniProtKB-KW"/>
</dbReference>
<dbReference type="Gene3D" id="3.40.50.2300">
    <property type="match status" value="1"/>
</dbReference>
<dbReference type="Proteomes" id="UP000502508">
    <property type="component" value="Chromosome"/>
</dbReference>
<dbReference type="RefSeq" id="WP_173035770.1">
    <property type="nucleotide sequence ID" value="NZ_AP022870.1"/>
</dbReference>
<feature type="domain" description="HTH arsR-type" evidence="2">
    <location>
        <begin position="1"/>
        <end position="98"/>
    </location>
</feature>
<evidence type="ECO:0000259" key="2">
    <source>
        <dbReference type="PROSITE" id="PS50987"/>
    </source>
</evidence>
<dbReference type="SMART" id="SM00418">
    <property type="entry name" value="HTH_ARSR"/>
    <property type="match status" value="1"/>
</dbReference>
<dbReference type="InterPro" id="IPR011991">
    <property type="entry name" value="ArsR-like_HTH"/>
</dbReference>
<dbReference type="InterPro" id="IPR001845">
    <property type="entry name" value="HTH_ArsR_DNA-bd_dom"/>
</dbReference>
<dbReference type="KEGG" id="pfla:Pflav_022010"/>
<protein>
    <submittedName>
        <fullName evidence="3">Putative regulatory protein, ArsR family</fullName>
    </submittedName>
</protein>
<dbReference type="CDD" id="cd00090">
    <property type="entry name" value="HTH_ARSR"/>
    <property type="match status" value="1"/>
</dbReference>
<sequence>MNADSLAMRARVHAALGDPSRLAIVDTLTLGDASPGEVGEALAMPTNLVAHHLKVLVAAGLVVRTRSEGDRRRTYLRLVPETVAAIATPPVPAPERVVFVCTHNSARSQLAAALWERRSRIPAASAGTQPARRVHPRAVRVARSHGLRLDPYATAHVSDVVRADDLVIAVCDSAHERLPAPSRSRLHWSVPDPAAADTDEAFESAYTEIESRVDRLAPVLRGDVPTS</sequence>
<dbReference type="GO" id="GO:0003700">
    <property type="term" value="F:DNA-binding transcription factor activity"/>
    <property type="evidence" value="ECO:0007669"/>
    <property type="project" value="InterPro"/>
</dbReference>
<dbReference type="InterPro" id="IPR036390">
    <property type="entry name" value="WH_DNA-bd_sf"/>
</dbReference>
<dbReference type="Pfam" id="PF12840">
    <property type="entry name" value="HTH_20"/>
    <property type="match status" value="1"/>
</dbReference>
<keyword evidence="1" id="KW-0059">Arsenical resistance</keyword>
<dbReference type="Pfam" id="PF01451">
    <property type="entry name" value="LMWPc"/>
    <property type="match status" value="1"/>
</dbReference>
<dbReference type="AlphaFoldDB" id="A0A6F8XPX1"/>
<dbReference type="PANTHER" id="PTHR43428">
    <property type="entry name" value="ARSENATE REDUCTASE"/>
    <property type="match status" value="1"/>
</dbReference>
<name>A0A6F8XPX1_9ACTN</name>